<dbReference type="InterPro" id="IPR032867">
    <property type="entry name" value="DYW_dom"/>
</dbReference>
<sequence length="788" mass="86885">MQVAGGAPDSVSILNLLPAICEYSALLLCREVHGLVIRRCLLAVVANGLVDTYCKCGSTVVARKVFDRLAGSRDGVSWGTMIAGYVYNSRYRDALELFQESRRLNVKLNRVSVVSALSAAAETADLDMGMSIHSYAVEEGVYFDVAVKTALVTMYAKCGEMEKAELLFDGIQKRDIIAWSAMVSAFVQTGCPRKAISLFQEMQMDGIRPNRVTLVSVLPACADLPDLNLGKSIHCFALKSKPDRVLDVSLGTALVAMYAKCGSFRSARTLFDGLLHKDVVTWNALINGYAQAGEAEKALQVFHQLQSIGQHPDSCTMVGVLPACALLNAIREGACMHGMVIKYGFESDLHVKNATIDMYAKCGDLPSSETLFLETKFYEDVISWNTMIAGYMHNGQASEAIATFHQMTSENIEPNLVSVVSVLPATGYLAALKEGLALHSYVIRLGFESHVPVGNCLIDMYSKCGKLDYACNFFNQMMYKDIVSWNVMLAGYALHGEAESAISLFSQVRDSGIEVDALTYLGALSACRHAGSVTEGKKIFESMRNNHRLEPHLEHYACMVDLLGRAGQLDDALSLIYTMPLAPDAAVWGALLGACKMHSNIRMGEIALENLSRLEPGNAAQYVVLSNIYAHVGRWTDARKLRAAMSLTGLNKTPGCSWVEIKNAYHAFIVGDQSHPQYESMRNLWNDLQAEMEKMGHVPDTTSVLQNVEEEEKEFFLDTHSERLAISFALLNTEAGTEIQIIKNLRVCGDCHTVTKLVSRITNRRIIVRDSSRFHHFENGICSCRDFW</sequence>
<reference evidence="5" key="1">
    <citation type="journal article" date="2015" name="Nat. Genet.">
        <title>The pineapple genome and the evolution of CAM photosynthesis.</title>
        <authorList>
            <person name="Ming R."/>
            <person name="VanBuren R."/>
            <person name="Wai C.M."/>
            <person name="Tang H."/>
            <person name="Schatz M.C."/>
            <person name="Bowers J.E."/>
            <person name="Lyons E."/>
            <person name="Wang M.L."/>
            <person name="Chen J."/>
            <person name="Biggers E."/>
            <person name="Zhang J."/>
            <person name="Huang L."/>
            <person name="Zhang L."/>
            <person name="Miao W."/>
            <person name="Zhang J."/>
            <person name="Ye Z."/>
            <person name="Miao C."/>
            <person name="Lin Z."/>
            <person name="Wang H."/>
            <person name="Zhou H."/>
            <person name="Yim W.C."/>
            <person name="Priest H.D."/>
            <person name="Zheng C."/>
            <person name="Woodhouse M."/>
            <person name="Edger P.P."/>
            <person name="Guyot R."/>
            <person name="Guo H.B."/>
            <person name="Guo H."/>
            <person name="Zheng G."/>
            <person name="Singh R."/>
            <person name="Sharma A."/>
            <person name="Min X."/>
            <person name="Zheng Y."/>
            <person name="Lee H."/>
            <person name="Gurtowski J."/>
            <person name="Sedlazeck F.J."/>
            <person name="Harkess A."/>
            <person name="McKain M.R."/>
            <person name="Liao Z."/>
            <person name="Fang J."/>
            <person name="Liu J."/>
            <person name="Zhang X."/>
            <person name="Zhang Q."/>
            <person name="Hu W."/>
            <person name="Qin Y."/>
            <person name="Wang K."/>
            <person name="Chen L.Y."/>
            <person name="Shirley N."/>
            <person name="Lin Y.R."/>
            <person name="Liu L.Y."/>
            <person name="Hernandez A.G."/>
            <person name="Wright C.L."/>
            <person name="Bulone V."/>
            <person name="Tuskan G.A."/>
            <person name="Heath K."/>
            <person name="Zee F."/>
            <person name="Moore P.H."/>
            <person name="Sunkar R."/>
            <person name="Leebens-Mack J.H."/>
            <person name="Mockler T."/>
            <person name="Bennetzen J.L."/>
            <person name="Freeling M."/>
            <person name="Sankoff D."/>
            <person name="Paterson A.H."/>
            <person name="Zhu X."/>
            <person name="Yang X."/>
            <person name="Smith J.A."/>
            <person name="Cushman J.C."/>
            <person name="Paull R.E."/>
            <person name="Yu Q."/>
        </authorList>
    </citation>
    <scope>NUCLEOTIDE SEQUENCE [LARGE SCALE GENOMIC DNA]</scope>
    <source>
        <strain evidence="5">cv. F153</strain>
    </source>
</reference>
<dbReference type="PANTHER" id="PTHR47926:SF347">
    <property type="entry name" value="PENTATRICOPEPTIDE REPEAT-CONTAINING PROTEIN"/>
    <property type="match status" value="1"/>
</dbReference>
<keyword evidence="5" id="KW-1185">Reference proteome</keyword>
<dbReference type="Pfam" id="PF01535">
    <property type="entry name" value="PPR"/>
    <property type="match status" value="2"/>
</dbReference>
<protein>
    <submittedName>
        <fullName evidence="6">Pentatricopeptide repeat-containing protein At3g57430, chloroplastic-like</fullName>
    </submittedName>
</protein>
<dbReference type="Pfam" id="PF20431">
    <property type="entry name" value="E_motif"/>
    <property type="match status" value="1"/>
</dbReference>
<dbReference type="FunFam" id="1.25.40.10:FF:000366">
    <property type="entry name" value="Pentatricopeptide (PPR) repeat-containing protein"/>
    <property type="match status" value="1"/>
</dbReference>
<dbReference type="GO" id="GO:0003723">
    <property type="term" value="F:RNA binding"/>
    <property type="evidence" value="ECO:0007669"/>
    <property type="project" value="InterPro"/>
</dbReference>
<evidence type="ECO:0000256" key="1">
    <source>
        <dbReference type="ARBA" id="ARBA00022737"/>
    </source>
</evidence>
<feature type="repeat" description="PPR" evidence="3">
    <location>
        <begin position="175"/>
        <end position="209"/>
    </location>
</feature>
<dbReference type="PANTHER" id="PTHR47926">
    <property type="entry name" value="PENTATRICOPEPTIDE REPEAT-CONTAINING PROTEIN"/>
    <property type="match status" value="1"/>
</dbReference>
<dbReference type="Proteomes" id="UP000515123">
    <property type="component" value="Linkage group 4"/>
</dbReference>
<evidence type="ECO:0000313" key="6">
    <source>
        <dbReference type="RefSeq" id="XP_020086163.1"/>
    </source>
</evidence>
<evidence type="ECO:0000259" key="4">
    <source>
        <dbReference type="Pfam" id="PF14432"/>
    </source>
</evidence>
<dbReference type="Pfam" id="PF14432">
    <property type="entry name" value="DYW_deaminase"/>
    <property type="match status" value="1"/>
</dbReference>
<dbReference type="InterPro" id="IPR002885">
    <property type="entry name" value="PPR_rpt"/>
</dbReference>
<dbReference type="GO" id="GO:0009451">
    <property type="term" value="P:RNA modification"/>
    <property type="evidence" value="ECO:0007669"/>
    <property type="project" value="InterPro"/>
</dbReference>
<dbReference type="Pfam" id="PF13041">
    <property type="entry name" value="PPR_2"/>
    <property type="match status" value="4"/>
</dbReference>
<organism evidence="5 6">
    <name type="scientific">Ananas comosus</name>
    <name type="common">Pineapple</name>
    <name type="synonym">Ananas ananas</name>
    <dbReference type="NCBI Taxonomy" id="4615"/>
    <lineage>
        <taxon>Eukaryota</taxon>
        <taxon>Viridiplantae</taxon>
        <taxon>Streptophyta</taxon>
        <taxon>Embryophyta</taxon>
        <taxon>Tracheophyta</taxon>
        <taxon>Spermatophyta</taxon>
        <taxon>Magnoliopsida</taxon>
        <taxon>Liliopsida</taxon>
        <taxon>Poales</taxon>
        <taxon>Bromeliaceae</taxon>
        <taxon>Bromelioideae</taxon>
        <taxon>Ananas</taxon>
    </lineage>
</organism>
<feature type="repeat" description="PPR" evidence="3">
    <location>
        <begin position="278"/>
        <end position="312"/>
    </location>
</feature>
<dbReference type="GeneID" id="109708754"/>
<proteinExistence type="predicted"/>
<dbReference type="FunFam" id="1.25.40.10:FF:000031">
    <property type="entry name" value="Pentatricopeptide repeat-containing protein mitochondrial"/>
    <property type="match status" value="2"/>
</dbReference>
<accession>A0A6P5EY92</accession>
<dbReference type="OrthoDB" id="1882346at2759"/>
<name>A0A6P5EY92_ANACO</name>
<evidence type="ECO:0000256" key="3">
    <source>
        <dbReference type="PROSITE-ProRule" id="PRU00708"/>
    </source>
</evidence>
<feature type="repeat" description="PPR" evidence="3">
    <location>
        <begin position="481"/>
        <end position="515"/>
    </location>
</feature>
<dbReference type="InterPro" id="IPR011990">
    <property type="entry name" value="TPR-like_helical_dom_sf"/>
</dbReference>
<gene>
    <name evidence="6" type="primary">LOC109708754</name>
</gene>
<feature type="repeat" description="PPR" evidence="3">
    <location>
        <begin position="74"/>
        <end position="108"/>
    </location>
</feature>
<evidence type="ECO:0000256" key="2">
    <source>
        <dbReference type="ARBA" id="ARBA00022946"/>
    </source>
</evidence>
<keyword evidence="1" id="KW-0677">Repeat</keyword>
<dbReference type="NCBIfam" id="TIGR00756">
    <property type="entry name" value="PPR"/>
    <property type="match status" value="5"/>
</dbReference>
<reference evidence="6" key="2">
    <citation type="submission" date="2025-08" db="UniProtKB">
        <authorList>
            <consortium name="RefSeq"/>
        </authorList>
    </citation>
    <scope>IDENTIFICATION</scope>
    <source>
        <tissue evidence="6">Leaf</tissue>
    </source>
</reference>
<dbReference type="AlphaFoldDB" id="A0A6P5EY92"/>
<dbReference type="RefSeq" id="XP_020086163.1">
    <property type="nucleotide sequence ID" value="XM_020230574.1"/>
</dbReference>
<feature type="repeat" description="PPR" evidence="3">
    <location>
        <begin position="380"/>
        <end position="414"/>
    </location>
</feature>
<dbReference type="InterPro" id="IPR046960">
    <property type="entry name" value="PPR_At4g14850-like_plant"/>
</dbReference>
<keyword evidence="2" id="KW-0809">Transit peptide</keyword>
<dbReference type="Gene3D" id="1.25.40.10">
    <property type="entry name" value="Tetratricopeptide repeat domain"/>
    <property type="match status" value="5"/>
</dbReference>
<dbReference type="InterPro" id="IPR046848">
    <property type="entry name" value="E_motif"/>
</dbReference>
<dbReference type="PROSITE" id="PS51375">
    <property type="entry name" value="PPR"/>
    <property type="match status" value="5"/>
</dbReference>
<dbReference type="GO" id="GO:0008270">
    <property type="term" value="F:zinc ion binding"/>
    <property type="evidence" value="ECO:0007669"/>
    <property type="project" value="InterPro"/>
</dbReference>
<evidence type="ECO:0000313" key="5">
    <source>
        <dbReference type="Proteomes" id="UP000515123"/>
    </source>
</evidence>
<dbReference type="SUPFAM" id="SSF48452">
    <property type="entry name" value="TPR-like"/>
    <property type="match status" value="1"/>
</dbReference>
<dbReference type="FunFam" id="1.25.40.10:FF:000073">
    <property type="entry name" value="Pentatricopeptide repeat-containing protein chloroplastic"/>
    <property type="match status" value="2"/>
</dbReference>
<feature type="domain" description="DYW" evidence="4">
    <location>
        <begin position="696"/>
        <end position="788"/>
    </location>
</feature>